<feature type="domain" description="Prokaryotic glutathione synthetase ATP-binding" evidence="1">
    <location>
        <begin position="169"/>
        <end position="253"/>
    </location>
</feature>
<comment type="caution">
    <text evidence="2">The sequence shown here is derived from an EMBL/GenBank/DDBJ whole genome shotgun (WGS) entry which is preliminary data.</text>
</comment>
<dbReference type="Proteomes" id="UP001343492">
    <property type="component" value="Unassembled WGS sequence"/>
</dbReference>
<gene>
    <name evidence="2" type="ORF">VRS74_07875</name>
</gene>
<name>A0ABU7GF13_9SPHN</name>
<evidence type="ECO:0000313" key="2">
    <source>
        <dbReference type="EMBL" id="MEE1877596.1"/>
    </source>
</evidence>
<organism evidence="2 3">
    <name type="scientific">Altererythrobacter litoralis</name>
    <dbReference type="NCBI Taxonomy" id="3113904"/>
    <lineage>
        <taxon>Bacteria</taxon>
        <taxon>Pseudomonadati</taxon>
        <taxon>Pseudomonadota</taxon>
        <taxon>Alphaproteobacteria</taxon>
        <taxon>Sphingomonadales</taxon>
        <taxon>Erythrobacteraceae</taxon>
        <taxon>Altererythrobacter</taxon>
    </lineage>
</organism>
<dbReference type="SUPFAM" id="SSF56059">
    <property type="entry name" value="Glutathione synthetase ATP-binding domain-like"/>
    <property type="match status" value="1"/>
</dbReference>
<sequence length="293" mass="32054">MKIGFLTCPGTMPGSPVRRDDAFEHDLQVDAIRPALAARSGTLHEIDWRAPLEAFDGCQLVLVGTPWDYWDFEQEFLDKLDALEGAGVAVCNPPALVRWNSRKTYLRDLAERGAATIPTLWVEQPTPADIENAFDQFGCDSIVAKRQVGAGAEGQSIHRKGEVPADWTMQHPAMIQPYLPQIASEGEYSFLFIDGEFSHALVKRPAAGDYRVQSLYGGSEEAITPDAGDLAAAKAIVDALPHGTPLYARIDMVRSADGLLLMEAELIEPYLYPLQGPELGPRLAEAIARRIGN</sequence>
<dbReference type="InterPro" id="IPR013815">
    <property type="entry name" value="ATP_grasp_subdomain_1"/>
</dbReference>
<dbReference type="RefSeq" id="WP_354144695.1">
    <property type="nucleotide sequence ID" value="NZ_JAZDQV010000006.1"/>
</dbReference>
<dbReference type="Gene3D" id="3.40.50.20">
    <property type="match status" value="1"/>
</dbReference>
<dbReference type="Gene3D" id="3.30.470.20">
    <property type="entry name" value="ATP-grasp fold, B domain"/>
    <property type="match status" value="1"/>
</dbReference>
<evidence type="ECO:0000313" key="3">
    <source>
        <dbReference type="Proteomes" id="UP001343492"/>
    </source>
</evidence>
<evidence type="ECO:0000259" key="1">
    <source>
        <dbReference type="Pfam" id="PF02955"/>
    </source>
</evidence>
<dbReference type="PANTHER" id="PTHR39217:SF1">
    <property type="entry name" value="GLUTATHIONE SYNTHETASE"/>
    <property type="match status" value="1"/>
</dbReference>
<dbReference type="PANTHER" id="PTHR39217">
    <property type="match status" value="1"/>
</dbReference>
<proteinExistence type="predicted"/>
<dbReference type="InterPro" id="IPR053191">
    <property type="entry name" value="DcsG_Biosynth_Enzyme"/>
</dbReference>
<dbReference type="Pfam" id="PF02955">
    <property type="entry name" value="GSH-S_ATP"/>
    <property type="match status" value="1"/>
</dbReference>
<dbReference type="EMBL" id="JAZDQV010000006">
    <property type="protein sequence ID" value="MEE1877596.1"/>
    <property type="molecule type" value="Genomic_DNA"/>
</dbReference>
<dbReference type="InterPro" id="IPR004218">
    <property type="entry name" value="GSHS_ATP-bd"/>
</dbReference>
<protein>
    <recommendedName>
        <fullName evidence="1">Prokaryotic glutathione synthetase ATP-binding domain-containing protein</fullName>
    </recommendedName>
</protein>
<dbReference type="Gene3D" id="3.30.1490.20">
    <property type="entry name" value="ATP-grasp fold, A domain"/>
    <property type="match status" value="1"/>
</dbReference>
<reference evidence="2 3" key="1">
    <citation type="submission" date="2024-01" db="EMBL/GenBank/DDBJ databases">
        <title>The genome sequence of Erythrobacteraceae sp. strain 1XM1-14.</title>
        <authorList>
            <person name="Liu Y."/>
        </authorList>
    </citation>
    <scope>NUCLEOTIDE SEQUENCE [LARGE SCALE GENOMIC DNA]</scope>
    <source>
        <strain evidence="2 3">1XM1-14</strain>
    </source>
</reference>
<accession>A0ABU7GF13</accession>
<keyword evidence="3" id="KW-1185">Reference proteome</keyword>